<dbReference type="SUPFAM" id="SSF47592">
    <property type="entry name" value="SWIB/MDM2 domain"/>
    <property type="match status" value="1"/>
</dbReference>
<organism evidence="2 3">
    <name type="scientific">Anncaliia algerae PRA339</name>
    <dbReference type="NCBI Taxonomy" id="1288291"/>
    <lineage>
        <taxon>Eukaryota</taxon>
        <taxon>Fungi</taxon>
        <taxon>Fungi incertae sedis</taxon>
        <taxon>Microsporidia</taxon>
        <taxon>Tubulinosematoidea</taxon>
        <taxon>Tubulinosematidae</taxon>
        <taxon>Anncaliia</taxon>
    </lineage>
</organism>
<reference evidence="2 3" key="2">
    <citation type="submission" date="2014-03" db="EMBL/GenBank/DDBJ databases">
        <title>The Genome Sequence of Anncaliia algerae insect isolate PRA339.</title>
        <authorList>
            <consortium name="The Broad Institute Genome Sequencing Platform"/>
            <consortium name="The Broad Institute Genome Sequencing Center for Infectious Disease"/>
            <person name="Cuomo C."/>
            <person name="Becnel J."/>
            <person name="Sanscrainte N."/>
            <person name="Walker B."/>
            <person name="Young S.K."/>
            <person name="Zeng Q."/>
            <person name="Gargeya S."/>
            <person name="Fitzgerald M."/>
            <person name="Haas B."/>
            <person name="Abouelleil A."/>
            <person name="Alvarado L."/>
            <person name="Arachchi H.M."/>
            <person name="Berlin A.M."/>
            <person name="Chapman S.B."/>
            <person name="Dewar J."/>
            <person name="Goldberg J."/>
            <person name="Griggs A."/>
            <person name="Gujja S."/>
            <person name="Hansen M."/>
            <person name="Howarth C."/>
            <person name="Imamovic A."/>
            <person name="Larimer J."/>
            <person name="McCowan C."/>
            <person name="Murphy C."/>
            <person name="Neiman D."/>
            <person name="Pearson M."/>
            <person name="Priest M."/>
            <person name="Roberts A."/>
            <person name="Saif S."/>
            <person name="Shea T."/>
            <person name="Sisk P."/>
            <person name="Sykes S."/>
            <person name="Wortman J."/>
            <person name="Nusbaum C."/>
            <person name="Birren B."/>
        </authorList>
    </citation>
    <scope>NUCLEOTIDE SEQUENCE [LARGE SCALE GENOMIC DNA]</scope>
    <source>
        <strain evidence="2 3">PRA339</strain>
    </source>
</reference>
<dbReference type="InterPro" id="IPR003121">
    <property type="entry name" value="SWIB_MDM2_domain"/>
</dbReference>
<evidence type="ECO:0000313" key="3">
    <source>
        <dbReference type="Proteomes" id="UP000030655"/>
    </source>
</evidence>
<evidence type="ECO:0000313" key="2">
    <source>
        <dbReference type="EMBL" id="KCZ81512.1"/>
    </source>
</evidence>
<accession>A0A059F342</accession>
<evidence type="ECO:0000259" key="1">
    <source>
        <dbReference type="Pfam" id="PF02201"/>
    </source>
</evidence>
<dbReference type="Pfam" id="PF02201">
    <property type="entry name" value="SWIB"/>
    <property type="match status" value="1"/>
</dbReference>
<dbReference type="CDD" id="cd10568">
    <property type="entry name" value="SWIB_like"/>
    <property type="match status" value="1"/>
</dbReference>
<proteinExistence type="predicted"/>
<sequence length="318" mass="37828">MEEEKLKTLEKSLDEAVLKHRLLIEENHCQRIKCKKRLRLFIETNAIKTKVINDYINNITLHGSDLIKRIYLVENDRIIREYLCGDEKVDNFYLEKEVKKTDLVYKSTLEEQNNSTNILKEMNLISENNEPIKSTEENIKRKVLIELKDLGIYKIKPKLSQLLNKKTGNKTNILISIWKYVHNKKIIRNGKIYCNEELKEILNIEKINIESINLINLIEPLDLVEIPLEKEIYDIEVELDDLVDFPILYQSKVISQLNRKTDEIKEIINMVEDRIKILKEFVEKGETFIDEHSLDDKRAFFYDPYVQEMVYNLSQHMK</sequence>
<dbReference type="EMBL" id="KK365141">
    <property type="protein sequence ID" value="KCZ81512.1"/>
    <property type="molecule type" value="Genomic_DNA"/>
</dbReference>
<dbReference type="HOGENOM" id="CLU_069185_0_0_1"/>
<dbReference type="STRING" id="1288291.A0A059F342"/>
<dbReference type="VEuPathDB" id="MicrosporidiaDB:H312_01090"/>
<name>A0A059F342_9MICR</name>
<dbReference type="OrthoDB" id="10263741at2759"/>
<dbReference type="Proteomes" id="UP000030655">
    <property type="component" value="Unassembled WGS sequence"/>
</dbReference>
<protein>
    <recommendedName>
        <fullName evidence="1">DM2 domain-containing protein</fullName>
    </recommendedName>
</protein>
<dbReference type="InterPro" id="IPR036885">
    <property type="entry name" value="SWIB_MDM2_dom_sf"/>
</dbReference>
<keyword evidence="3" id="KW-1185">Reference proteome</keyword>
<dbReference type="Gene3D" id="1.10.245.10">
    <property type="entry name" value="SWIB/MDM2 domain"/>
    <property type="match status" value="1"/>
</dbReference>
<gene>
    <name evidence="2" type="ORF">H312_01090</name>
</gene>
<feature type="domain" description="DM2" evidence="1">
    <location>
        <begin position="153"/>
        <end position="213"/>
    </location>
</feature>
<dbReference type="AlphaFoldDB" id="A0A059F342"/>
<reference evidence="3" key="1">
    <citation type="submission" date="2013-02" db="EMBL/GenBank/DDBJ databases">
        <authorList>
            <consortium name="The Broad Institute Genome Sequencing Platform"/>
            <person name="Cuomo C."/>
            <person name="Becnel J."/>
            <person name="Sanscrainte N."/>
            <person name="Walker B."/>
            <person name="Young S.K."/>
            <person name="Zeng Q."/>
            <person name="Gargeya S."/>
            <person name="Fitzgerald M."/>
            <person name="Haas B."/>
            <person name="Abouelleil A."/>
            <person name="Alvarado L."/>
            <person name="Arachchi H.M."/>
            <person name="Berlin A.M."/>
            <person name="Chapman S.B."/>
            <person name="Dewar J."/>
            <person name="Goldberg J."/>
            <person name="Griggs A."/>
            <person name="Gujja S."/>
            <person name="Hansen M."/>
            <person name="Howarth C."/>
            <person name="Imamovic A."/>
            <person name="Larimer J."/>
            <person name="McCowan C."/>
            <person name="Murphy C."/>
            <person name="Neiman D."/>
            <person name="Pearson M."/>
            <person name="Priest M."/>
            <person name="Roberts A."/>
            <person name="Saif S."/>
            <person name="Shea T."/>
            <person name="Sisk P."/>
            <person name="Sykes S."/>
            <person name="Wortman J."/>
            <person name="Nusbaum C."/>
            <person name="Birren B."/>
        </authorList>
    </citation>
    <scope>NUCLEOTIDE SEQUENCE [LARGE SCALE GENOMIC DNA]</scope>
    <source>
        <strain evidence="3">PRA339</strain>
    </source>
</reference>